<comment type="subcellular location">
    <subcellularLocation>
        <location evidence="3">Membrane</location>
        <topology evidence="3">Single-pass membrane protein</topology>
    </subcellularLocation>
</comment>
<evidence type="ECO:0000256" key="8">
    <source>
        <dbReference type="ARBA" id="ARBA00022723"/>
    </source>
</evidence>
<evidence type="ECO:0000313" key="16">
    <source>
        <dbReference type="EMBL" id="VDI80241.1"/>
    </source>
</evidence>
<dbReference type="Gene3D" id="3.40.190.80">
    <property type="match status" value="1"/>
</dbReference>
<keyword evidence="7 15" id="KW-0812">Transmembrane</keyword>
<comment type="caution">
    <text evidence="16">The sequence shown here is derived from an EMBL/GenBank/DDBJ whole genome shotgun (WGS) entry which is preliminary data.</text>
</comment>
<dbReference type="InterPro" id="IPR050725">
    <property type="entry name" value="CysQ/Inositol_MonoPase"/>
</dbReference>
<dbReference type="GO" id="GO:0008254">
    <property type="term" value="F:3'-nucleotidase activity"/>
    <property type="evidence" value="ECO:0007669"/>
    <property type="project" value="TreeGrafter"/>
</dbReference>
<dbReference type="SUPFAM" id="SSF56655">
    <property type="entry name" value="Carbohydrate phosphatase"/>
    <property type="match status" value="1"/>
</dbReference>
<evidence type="ECO:0000256" key="15">
    <source>
        <dbReference type="SAM" id="Phobius"/>
    </source>
</evidence>
<dbReference type="GO" id="GO:0005737">
    <property type="term" value="C:cytoplasm"/>
    <property type="evidence" value="ECO:0007669"/>
    <property type="project" value="UniProtKB-ARBA"/>
</dbReference>
<evidence type="ECO:0000256" key="14">
    <source>
        <dbReference type="PIRSR" id="PIRSR600760-2"/>
    </source>
</evidence>
<dbReference type="Gene3D" id="3.30.540.10">
    <property type="entry name" value="Fructose-1,6-Bisphosphatase, subunit A, domain 1"/>
    <property type="match status" value="1"/>
</dbReference>
<dbReference type="GO" id="GO:0012505">
    <property type="term" value="C:endomembrane system"/>
    <property type="evidence" value="ECO:0007669"/>
    <property type="project" value="TreeGrafter"/>
</dbReference>
<comment type="similarity">
    <text evidence="5">Belongs to the inositol monophosphatase superfamily.</text>
</comment>
<keyword evidence="17" id="KW-1185">Reference proteome</keyword>
<evidence type="ECO:0000256" key="5">
    <source>
        <dbReference type="ARBA" id="ARBA00009759"/>
    </source>
</evidence>
<protein>
    <recommendedName>
        <fullName evidence="6">inositol-phosphate phosphatase</fullName>
        <ecNumber evidence="6">3.1.3.25</ecNumber>
    </recommendedName>
    <alternativeName>
        <fullName evidence="13">Myo-inositol monophosphatase A3</fullName>
    </alternativeName>
</protein>
<evidence type="ECO:0000256" key="1">
    <source>
        <dbReference type="ARBA" id="ARBA00001033"/>
    </source>
</evidence>
<evidence type="ECO:0000256" key="12">
    <source>
        <dbReference type="ARBA" id="ARBA00023136"/>
    </source>
</evidence>
<evidence type="ECO:0000256" key="9">
    <source>
        <dbReference type="ARBA" id="ARBA00022801"/>
    </source>
</evidence>
<keyword evidence="12 15" id="KW-0472">Membrane</keyword>
<dbReference type="InterPro" id="IPR000760">
    <property type="entry name" value="Inositol_monophosphatase-like"/>
</dbReference>
<dbReference type="EC" id="3.1.3.25" evidence="6"/>
<accession>A0A8B6HK39</accession>
<evidence type="ECO:0000256" key="3">
    <source>
        <dbReference type="ARBA" id="ARBA00004167"/>
    </source>
</evidence>
<feature type="binding site" evidence="14">
    <location>
        <position position="113"/>
    </location>
    <ligand>
        <name>Mg(2+)</name>
        <dbReference type="ChEBI" id="CHEBI:18420"/>
        <label>1</label>
        <note>catalytic</note>
    </ligand>
</feature>
<name>A0A8B6HK39_MYTGA</name>
<keyword evidence="11 15" id="KW-1133">Transmembrane helix</keyword>
<evidence type="ECO:0000256" key="6">
    <source>
        <dbReference type="ARBA" id="ARBA00013106"/>
    </source>
</evidence>
<keyword evidence="8 14" id="KW-0479">Metal-binding</keyword>
<dbReference type="OrthoDB" id="74460at2759"/>
<evidence type="ECO:0000256" key="4">
    <source>
        <dbReference type="ARBA" id="ARBA00005152"/>
    </source>
</evidence>
<dbReference type="PANTHER" id="PTHR43028:SF4">
    <property type="entry name" value="INOSITOL MONOPHOSPHATASE 3"/>
    <property type="match status" value="1"/>
</dbReference>
<dbReference type="PANTHER" id="PTHR43028">
    <property type="entry name" value="3'(2'),5'-BISPHOSPHATE NUCLEOTIDASE 1"/>
    <property type="match status" value="1"/>
</dbReference>
<reference evidence="16" key="1">
    <citation type="submission" date="2018-11" db="EMBL/GenBank/DDBJ databases">
        <authorList>
            <person name="Alioto T."/>
            <person name="Alioto T."/>
        </authorList>
    </citation>
    <scope>NUCLEOTIDE SEQUENCE</scope>
</reference>
<feature type="binding site" evidence="14">
    <location>
        <position position="155"/>
    </location>
    <ligand>
        <name>Mg(2+)</name>
        <dbReference type="ChEBI" id="CHEBI:18420"/>
        <label>1</label>
        <note>catalytic</note>
    </ligand>
</feature>
<comment type="cofactor">
    <cofactor evidence="2 14">
        <name>Mg(2+)</name>
        <dbReference type="ChEBI" id="CHEBI:18420"/>
    </cofactor>
</comment>
<evidence type="ECO:0000256" key="13">
    <source>
        <dbReference type="ARBA" id="ARBA00042119"/>
    </source>
</evidence>
<dbReference type="Proteomes" id="UP000596742">
    <property type="component" value="Unassembled WGS sequence"/>
</dbReference>
<dbReference type="Pfam" id="PF00459">
    <property type="entry name" value="Inositol_P"/>
    <property type="match status" value="1"/>
</dbReference>
<comment type="pathway">
    <text evidence="4">Polyol metabolism; myo-inositol biosynthesis; myo-inositol from D-glucose 6-phosphate: step 2/2.</text>
</comment>
<keyword evidence="9 16" id="KW-0378">Hydrolase</keyword>
<evidence type="ECO:0000256" key="7">
    <source>
        <dbReference type="ARBA" id="ARBA00022692"/>
    </source>
</evidence>
<dbReference type="EMBL" id="UYJE01010160">
    <property type="protein sequence ID" value="VDI80241.1"/>
    <property type="molecule type" value="Genomic_DNA"/>
</dbReference>
<feature type="binding site" evidence="14">
    <location>
        <position position="157"/>
    </location>
    <ligand>
        <name>Mg(2+)</name>
        <dbReference type="ChEBI" id="CHEBI:18420"/>
        <label>1</label>
        <note>catalytic</note>
    </ligand>
</feature>
<proteinExistence type="inferred from homology"/>
<feature type="binding site" evidence="14">
    <location>
        <position position="158"/>
    </location>
    <ligand>
        <name>Mg(2+)</name>
        <dbReference type="ChEBI" id="CHEBI:18420"/>
        <label>1</label>
        <note>catalytic</note>
    </ligand>
</feature>
<dbReference type="GO" id="GO:0052834">
    <property type="term" value="F:inositol monophosphate phosphatase activity"/>
    <property type="evidence" value="ECO:0007669"/>
    <property type="project" value="UniProtKB-EC"/>
</dbReference>
<evidence type="ECO:0000256" key="2">
    <source>
        <dbReference type="ARBA" id="ARBA00001946"/>
    </source>
</evidence>
<gene>
    <name evidence="16" type="ORF">MGAL_10B081357</name>
</gene>
<dbReference type="GO" id="GO:0016020">
    <property type="term" value="C:membrane"/>
    <property type="evidence" value="ECO:0007669"/>
    <property type="project" value="UniProtKB-SubCell"/>
</dbReference>
<sequence>MGPANVRINPVGGAVFIALGVCAALYMFGLPDWFHREPRVSMKELLSVCIQLAQEGGKRVKDVRLASNVLQENLKGKTDEGVKDVKTEGDTQSHRAIVYGLAKAFPGLKVISEEKDLKPVNLLEIKDTNKHLTEVAETISSDQSISNSKITVWVDPLDATKEYTEKKLEYVATMVCVAVDGHPTIGVIHKPFVNDNKGETVWAWVGYGKSNTLGAVKTEKKEGDPDKIIVSISHKGDVESVAKTALGEKTQVITGAGAGYKTLEVIKGNADAYLHTTKIKKWDLCAANAIISSMDGKMTTLQGDFIDYSSTTDKVVSDGLLVTLSNHFDYLKKLAGAMKKSDA</sequence>
<organism evidence="16 17">
    <name type="scientific">Mytilus galloprovincialis</name>
    <name type="common">Mediterranean mussel</name>
    <dbReference type="NCBI Taxonomy" id="29158"/>
    <lineage>
        <taxon>Eukaryota</taxon>
        <taxon>Metazoa</taxon>
        <taxon>Spiralia</taxon>
        <taxon>Lophotrochozoa</taxon>
        <taxon>Mollusca</taxon>
        <taxon>Bivalvia</taxon>
        <taxon>Autobranchia</taxon>
        <taxon>Pteriomorphia</taxon>
        <taxon>Mytilida</taxon>
        <taxon>Mytiloidea</taxon>
        <taxon>Mytilidae</taxon>
        <taxon>Mytilinae</taxon>
        <taxon>Mytilus</taxon>
    </lineage>
</organism>
<comment type="catalytic activity">
    <reaction evidence="1">
        <text>a myo-inositol phosphate + H2O = myo-inositol + phosphate</text>
        <dbReference type="Rhea" id="RHEA:24056"/>
        <dbReference type="ChEBI" id="CHEBI:15377"/>
        <dbReference type="ChEBI" id="CHEBI:17268"/>
        <dbReference type="ChEBI" id="CHEBI:43474"/>
        <dbReference type="ChEBI" id="CHEBI:84139"/>
        <dbReference type="EC" id="3.1.3.25"/>
    </reaction>
</comment>
<keyword evidence="10 14" id="KW-0460">Magnesium</keyword>
<feature type="binding site" evidence="14">
    <location>
        <position position="283"/>
    </location>
    <ligand>
        <name>Mg(2+)</name>
        <dbReference type="ChEBI" id="CHEBI:18420"/>
        <label>1</label>
        <note>catalytic</note>
    </ligand>
</feature>
<evidence type="ECO:0000256" key="10">
    <source>
        <dbReference type="ARBA" id="ARBA00022842"/>
    </source>
</evidence>
<dbReference type="AlphaFoldDB" id="A0A8B6HK39"/>
<feature type="transmembrane region" description="Helical" evidence="15">
    <location>
        <begin position="12"/>
        <end position="34"/>
    </location>
</feature>
<evidence type="ECO:0000256" key="11">
    <source>
        <dbReference type="ARBA" id="ARBA00022989"/>
    </source>
</evidence>
<evidence type="ECO:0000313" key="17">
    <source>
        <dbReference type="Proteomes" id="UP000596742"/>
    </source>
</evidence>
<dbReference type="FunFam" id="3.30.540.10:FF:000012">
    <property type="entry name" value="Blast:Putative inositol monophosphatase 3"/>
    <property type="match status" value="1"/>
</dbReference>
<dbReference type="GO" id="GO:0046872">
    <property type="term" value="F:metal ion binding"/>
    <property type="evidence" value="ECO:0007669"/>
    <property type="project" value="UniProtKB-KW"/>
</dbReference>